<feature type="region of interest" description="Disordered" evidence="2">
    <location>
        <begin position="192"/>
        <end position="236"/>
    </location>
</feature>
<feature type="region of interest" description="Disordered" evidence="2">
    <location>
        <begin position="559"/>
        <end position="578"/>
    </location>
</feature>
<protein>
    <submittedName>
        <fullName evidence="3">Uncharacterized protein</fullName>
    </submittedName>
</protein>
<dbReference type="OrthoDB" id="10582530at2759"/>
<dbReference type="AlphaFoldDB" id="A0A7J7IEZ2"/>
<feature type="compositionally biased region" description="Basic and acidic residues" evidence="2">
    <location>
        <begin position="226"/>
        <end position="236"/>
    </location>
</feature>
<comment type="caution">
    <text evidence="3">The sequence shown here is derived from an EMBL/GenBank/DDBJ whole genome shotgun (WGS) entry which is preliminary data.</text>
</comment>
<name>A0A7J7IEZ2_9RHOD</name>
<evidence type="ECO:0000256" key="2">
    <source>
        <dbReference type="SAM" id="MobiDB-lite"/>
    </source>
</evidence>
<feature type="region of interest" description="Disordered" evidence="2">
    <location>
        <begin position="22"/>
        <end position="68"/>
    </location>
</feature>
<feature type="compositionally biased region" description="Polar residues" evidence="2">
    <location>
        <begin position="22"/>
        <end position="32"/>
    </location>
</feature>
<organism evidence="3 4">
    <name type="scientific">Cyanidiococcus yangmingshanensis</name>
    <dbReference type="NCBI Taxonomy" id="2690220"/>
    <lineage>
        <taxon>Eukaryota</taxon>
        <taxon>Rhodophyta</taxon>
        <taxon>Bangiophyceae</taxon>
        <taxon>Cyanidiales</taxon>
        <taxon>Cyanidiaceae</taxon>
        <taxon>Cyanidiococcus</taxon>
    </lineage>
</organism>
<evidence type="ECO:0000313" key="3">
    <source>
        <dbReference type="EMBL" id="KAF6001655.1"/>
    </source>
</evidence>
<proteinExistence type="inferred from homology"/>
<dbReference type="GO" id="GO:0010737">
    <property type="term" value="P:protein kinase A signaling"/>
    <property type="evidence" value="ECO:0007669"/>
    <property type="project" value="TreeGrafter"/>
</dbReference>
<dbReference type="PANTHER" id="PTHR12832">
    <property type="entry name" value="TESTIS-SPECIFIC PROTEIN PBS13 T-COMPLEX 11"/>
    <property type="match status" value="1"/>
</dbReference>
<dbReference type="PANTHER" id="PTHR12832:SF11">
    <property type="entry name" value="LD23868P"/>
    <property type="match status" value="1"/>
</dbReference>
<gene>
    <name evidence="3" type="ORF">F1559_000877</name>
</gene>
<accession>A0A7J7IEZ2</accession>
<feature type="compositionally biased region" description="Basic residues" evidence="2">
    <location>
        <begin position="192"/>
        <end position="202"/>
    </location>
</feature>
<keyword evidence="4" id="KW-1185">Reference proteome</keyword>
<sequence>MSAANTEWIIEWCLQRTTDSLASTPGAASNPTLERPWCSPCSSPERPRTRPLRGVADEATDSGDESVTHQAIELPRLIESPEKKYENGGSVDKRRRCYVAEPPDSGCVRRRRLLWLSSTSRLEHEQARASLQAELDAATRRREAAWRCRQERMRRYVQRVLARAAETRQALEQRYRRQWLAKERAMEAAAAKRRLVHRRRAPSLKGPGTTLAPPHQWSAESSGDAGDQRDCETSVDGERWQDMCTRSTIFGQDETALVETDQPVDRGYAGRAGVQRDESFYVGQSTDSDVVVAREREQTADSTDRERIPQISAGSVQTVPAAGQELRSAISACQCLSRAGFPLRADISFEEATKNHLQLPECIQHADQLLLSLSVWNAGQTSLASATMKHDGVVKAKDRGSGRVFLAAFLVHKFPEHTLGHHPSEQMCSSAAAVVEHFERFIAAADAPDRALESQATALIQVWRHWKREFVAWKQGDRVQLLESLARESVELERLRCTIKRSAEHHSHAVAAESISQWTLEIAHWQEQLNELTRHLGGADAQRYVQRLVSEWSCAANESQSLSEERPEPVSATGTATETISSDDWDADTLLAHEILVDLPGLRKRLGATPTTDCSHPLHCTLPSRIHRLLRRAYFDRFRERLFQEAYLPLVVEAVRDLREVLLHLLPSPSSLPHVQDSFANPLHEQARKYAAEVQRLRATLERELDTGYVQQRFEALVEMKRSAPSACDGTQSVLQRVAHELLVRLIYLALQVLFLVQMPAKDASLAQAWSPTTHLSGGASEQIRMEPPSEEQVAAALQERIERHPSVAEAVTQAWEELFMLIEDRQRDVHIARVERWIPLVERFAPAREYAVLEAKYPGLPRSRTWAAAALAAGISLVDTPGGARASTGVCFSDSASGSTVGLSENHTSPDAFAMSLHRALVWTVIYSEAEFATDHERTPEVLLLDWARLHSWRAVFSALVRRAVMFLVTRHWISTASLPASLRERVWGSLRELLQIEGAGFGGDTAAHFTRVATARLSSLGLDSAPVEAYLRSVRCACVTESALYHLLSKRLAEVLSAPSVENLSGSQSLFIPWQAEIQHLHEGVRRLAVHLGRTFGPLLVDAWREAEGSHARRALGGSIARQSGDQNQQ</sequence>
<evidence type="ECO:0000313" key="4">
    <source>
        <dbReference type="Proteomes" id="UP000530660"/>
    </source>
</evidence>
<comment type="similarity">
    <text evidence="1">Belongs to the TCP11 family.</text>
</comment>
<dbReference type="Proteomes" id="UP000530660">
    <property type="component" value="Unassembled WGS sequence"/>
</dbReference>
<dbReference type="InterPro" id="IPR008862">
    <property type="entry name" value="Tcp11"/>
</dbReference>
<dbReference type="EMBL" id="VWRR01000013">
    <property type="protein sequence ID" value="KAF6001655.1"/>
    <property type="molecule type" value="Genomic_DNA"/>
</dbReference>
<reference evidence="3 4" key="1">
    <citation type="journal article" date="2020" name="J. Phycol.">
        <title>Comparative genome analysis reveals Cyanidiococcus gen. nov., a new extremophilic red algal genus sister to Cyanidioschyzon (Cyanidioschyzonaceae, Rhodophyta).</title>
        <authorList>
            <person name="Liu S.-L."/>
            <person name="Chiang Y.-R."/>
            <person name="Yoon H.S."/>
            <person name="Fu H.-Y."/>
        </authorList>
    </citation>
    <scope>NUCLEOTIDE SEQUENCE [LARGE SCALE GENOMIC DNA]</scope>
    <source>
        <strain evidence="3 4">THAL066</strain>
    </source>
</reference>
<evidence type="ECO:0000256" key="1">
    <source>
        <dbReference type="ARBA" id="ARBA00010954"/>
    </source>
</evidence>